<accession>A0A916RSP8</accession>
<comment type="caution">
    <text evidence="1">The sequence shown here is derived from an EMBL/GenBank/DDBJ whole genome shotgun (WGS) entry which is preliminary data.</text>
</comment>
<protein>
    <recommendedName>
        <fullName evidence="3">General secretion pathway protein GspM</fullName>
    </recommendedName>
</protein>
<evidence type="ECO:0000313" key="2">
    <source>
        <dbReference type="Proteomes" id="UP000636264"/>
    </source>
</evidence>
<dbReference type="RefSeq" id="WP_188721183.1">
    <property type="nucleotide sequence ID" value="NZ_BMIF01000006.1"/>
</dbReference>
<dbReference type="Pfam" id="PF10741">
    <property type="entry name" value="T2SSM_b"/>
    <property type="match status" value="1"/>
</dbReference>
<gene>
    <name evidence="1" type="ORF">GCM10011385_22780</name>
</gene>
<proteinExistence type="predicted"/>
<keyword evidence="2" id="KW-1185">Reference proteome</keyword>
<reference evidence="1" key="2">
    <citation type="submission" date="2020-09" db="EMBL/GenBank/DDBJ databases">
        <authorList>
            <person name="Sun Q."/>
            <person name="Zhou Y."/>
        </authorList>
    </citation>
    <scope>NUCLEOTIDE SEQUENCE</scope>
    <source>
        <strain evidence="1">CGMCC 1.15320</strain>
    </source>
</reference>
<sequence>MRTTLWRDKRLQSLIVIALLVVGALVVVADTLLTWRAEAQALALYEERTVLLERKASSSAVNQADTPTLDLGESKILLDSQTSGLVSAEFQRLLSERVERVGAVIRRVDVPTDGLVSSIGDPQLEDLERVRLTADIEVVEQSLPDLLYAIEAGSPVMIVDSFRLRLNRRVDVAGGGYQAYGSLDRPLSLNVSLSAFREKGPAS</sequence>
<reference evidence="1" key="1">
    <citation type="journal article" date="2014" name="Int. J. Syst. Evol. Microbiol.">
        <title>Complete genome sequence of Corynebacterium casei LMG S-19264T (=DSM 44701T), isolated from a smear-ripened cheese.</title>
        <authorList>
            <consortium name="US DOE Joint Genome Institute (JGI-PGF)"/>
            <person name="Walter F."/>
            <person name="Albersmeier A."/>
            <person name="Kalinowski J."/>
            <person name="Ruckert C."/>
        </authorList>
    </citation>
    <scope>NUCLEOTIDE SEQUENCE</scope>
    <source>
        <strain evidence="1">CGMCC 1.15320</strain>
    </source>
</reference>
<evidence type="ECO:0008006" key="3">
    <source>
        <dbReference type="Google" id="ProtNLM"/>
    </source>
</evidence>
<dbReference type="Proteomes" id="UP000636264">
    <property type="component" value="Unassembled WGS sequence"/>
</dbReference>
<organism evidence="1 2">
    <name type="scientific">Nitratireductor aestuarii</name>
    <dbReference type="NCBI Taxonomy" id="1735103"/>
    <lineage>
        <taxon>Bacteria</taxon>
        <taxon>Pseudomonadati</taxon>
        <taxon>Pseudomonadota</taxon>
        <taxon>Alphaproteobacteria</taxon>
        <taxon>Hyphomicrobiales</taxon>
        <taxon>Phyllobacteriaceae</taxon>
        <taxon>Nitratireductor</taxon>
    </lineage>
</organism>
<dbReference type="EMBL" id="BMIF01000006">
    <property type="protein sequence ID" value="GGA68386.1"/>
    <property type="molecule type" value="Genomic_DNA"/>
</dbReference>
<name>A0A916RSP8_9HYPH</name>
<dbReference type="AlphaFoldDB" id="A0A916RSP8"/>
<dbReference type="InterPro" id="IPR034756">
    <property type="entry name" value="T2SSM_b"/>
</dbReference>
<evidence type="ECO:0000313" key="1">
    <source>
        <dbReference type="EMBL" id="GGA68386.1"/>
    </source>
</evidence>